<feature type="compositionally biased region" description="Polar residues" evidence="1">
    <location>
        <begin position="1"/>
        <end position="23"/>
    </location>
</feature>
<organism evidence="2 3">
    <name type="scientific">Kwoniella heveanensis BCC8398</name>
    <dbReference type="NCBI Taxonomy" id="1296120"/>
    <lineage>
        <taxon>Eukaryota</taxon>
        <taxon>Fungi</taxon>
        <taxon>Dikarya</taxon>
        <taxon>Basidiomycota</taxon>
        <taxon>Agaricomycotina</taxon>
        <taxon>Tremellomycetes</taxon>
        <taxon>Tremellales</taxon>
        <taxon>Cryptococcaceae</taxon>
        <taxon>Kwoniella</taxon>
    </lineage>
</organism>
<accession>A0A1B9GNM0</accession>
<protein>
    <submittedName>
        <fullName evidence="2">Uncharacterized protein</fullName>
    </submittedName>
</protein>
<feature type="compositionally biased region" description="Low complexity" evidence="1">
    <location>
        <begin position="129"/>
        <end position="141"/>
    </location>
</feature>
<feature type="compositionally biased region" description="Pro residues" evidence="1">
    <location>
        <begin position="27"/>
        <end position="37"/>
    </location>
</feature>
<feature type="region of interest" description="Disordered" evidence="1">
    <location>
        <begin position="361"/>
        <end position="394"/>
    </location>
</feature>
<reference evidence="3" key="2">
    <citation type="submission" date="2013-12" db="EMBL/GenBank/DDBJ databases">
        <title>Evolution of pathogenesis and genome organization in the Tremellales.</title>
        <authorList>
            <person name="Cuomo C."/>
            <person name="Litvintseva A."/>
            <person name="Heitman J."/>
            <person name="Chen Y."/>
            <person name="Sun S."/>
            <person name="Springer D."/>
            <person name="Dromer F."/>
            <person name="Young S."/>
            <person name="Zeng Q."/>
            <person name="Chapman S."/>
            <person name="Gujja S."/>
            <person name="Saif S."/>
            <person name="Birren B."/>
        </authorList>
    </citation>
    <scope>NUCLEOTIDE SEQUENCE [LARGE SCALE GENOMIC DNA]</scope>
    <source>
        <strain evidence="3">BCC8398</strain>
    </source>
</reference>
<feature type="compositionally biased region" description="Basic and acidic residues" evidence="1">
    <location>
        <begin position="372"/>
        <end position="391"/>
    </location>
</feature>
<evidence type="ECO:0000313" key="3">
    <source>
        <dbReference type="Proteomes" id="UP000092666"/>
    </source>
</evidence>
<dbReference type="AlphaFoldDB" id="A0A1B9GNM0"/>
<feature type="compositionally biased region" description="Polar residues" evidence="1">
    <location>
        <begin position="276"/>
        <end position="289"/>
    </location>
</feature>
<reference evidence="2 3" key="1">
    <citation type="submission" date="2013-07" db="EMBL/GenBank/DDBJ databases">
        <title>The Genome Sequence of Cryptococcus heveanensis BCC8398.</title>
        <authorList>
            <consortium name="The Broad Institute Genome Sequencing Platform"/>
            <person name="Cuomo C."/>
            <person name="Litvintseva A."/>
            <person name="Chen Y."/>
            <person name="Heitman J."/>
            <person name="Sun S."/>
            <person name="Springer D."/>
            <person name="Dromer F."/>
            <person name="Young S.K."/>
            <person name="Zeng Q."/>
            <person name="Gargeya S."/>
            <person name="Fitzgerald M."/>
            <person name="Abouelleil A."/>
            <person name="Alvarado L."/>
            <person name="Berlin A.M."/>
            <person name="Chapman S.B."/>
            <person name="Dewar J."/>
            <person name="Goldberg J."/>
            <person name="Griggs A."/>
            <person name="Gujja S."/>
            <person name="Hansen M."/>
            <person name="Howarth C."/>
            <person name="Imamovic A."/>
            <person name="Larimer J."/>
            <person name="McCowan C."/>
            <person name="Murphy C."/>
            <person name="Pearson M."/>
            <person name="Priest M."/>
            <person name="Roberts A."/>
            <person name="Saif S."/>
            <person name="Shea T."/>
            <person name="Sykes S."/>
            <person name="Wortman J."/>
            <person name="Nusbaum C."/>
            <person name="Birren B."/>
        </authorList>
    </citation>
    <scope>NUCLEOTIDE SEQUENCE [LARGE SCALE GENOMIC DNA]</scope>
    <source>
        <strain evidence="2 3">BCC8398</strain>
    </source>
</reference>
<feature type="compositionally biased region" description="Polar residues" evidence="1">
    <location>
        <begin position="301"/>
        <end position="323"/>
    </location>
</feature>
<feature type="compositionally biased region" description="Basic and acidic residues" evidence="1">
    <location>
        <begin position="160"/>
        <end position="187"/>
    </location>
</feature>
<name>A0A1B9GNM0_9TREE</name>
<dbReference type="Proteomes" id="UP000092666">
    <property type="component" value="Unassembled WGS sequence"/>
</dbReference>
<feature type="region of interest" description="Disordered" evidence="1">
    <location>
        <begin position="1"/>
        <end position="222"/>
    </location>
</feature>
<dbReference type="EMBL" id="KI669507">
    <property type="protein sequence ID" value="OCF32586.1"/>
    <property type="molecule type" value="Genomic_DNA"/>
</dbReference>
<evidence type="ECO:0000313" key="2">
    <source>
        <dbReference type="EMBL" id="OCF32586.1"/>
    </source>
</evidence>
<proteinExistence type="predicted"/>
<feature type="compositionally biased region" description="Polar residues" evidence="1">
    <location>
        <begin position="41"/>
        <end position="66"/>
    </location>
</feature>
<keyword evidence="3" id="KW-1185">Reference proteome</keyword>
<feature type="region of interest" description="Disordered" evidence="1">
    <location>
        <begin position="275"/>
        <end position="348"/>
    </location>
</feature>
<evidence type="ECO:0000256" key="1">
    <source>
        <dbReference type="SAM" id="MobiDB-lite"/>
    </source>
</evidence>
<feature type="compositionally biased region" description="Low complexity" evidence="1">
    <location>
        <begin position="100"/>
        <end position="109"/>
    </location>
</feature>
<feature type="compositionally biased region" description="Low complexity" evidence="1">
    <location>
        <begin position="361"/>
        <end position="371"/>
    </location>
</feature>
<gene>
    <name evidence="2" type="ORF">I316_05766</name>
</gene>
<sequence length="413" mass="45333">MSTPRSSSPLNPHTSSNTYSAQGQIHHPPPSSPPMTSPTPGFTSLQQHGQTATTQLPPFPSFNYSSGRGRKSGHGLGNTLFDQRRSSPSGLGSGSGTGSGSTPTPASMSKSPPAMTQPRYSAQRSKRYSLPAASSSSPSSAHTHPADLFSEASTPTESLLWRERFSRRAEERERRKKARDADLDRRRGIASQSGNHGEGRTGNGTSSTPEEEEEADRRAQADDEEIFRRLVILQRNKARRAALVSHEQEVGDNDYLDVEPFWEEEEARELLRHLESTSASTDRASQMAQPGNHDGLRGSKLTLSQRNGGTPWTELRSSGSGNEQADEMEQWEREAAEAERAERAAEVEEAALAEQVEWAYQLSQRHQQQSVHHSDDAHAQAHGSSEARMDAADMDVDMDMDLDWGAMDAMDIE</sequence>
<feature type="compositionally biased region" description="Basic and acidic residues" evidence="1">
    <location>
        <begin position="330"/>
        <end position="346"/>
    </location>
</feature>